<feature type="active site" description="Proton donor" evidence="6">
    <location>
        <position position="23"/>
    </location>
</feature>
<dbReference type="RefSeq" id="WP_263818065.1">
    <property type="nucleotide sequence ID" value="NZ_JAOXHJ010000006.1"/>
</dbReference>
<comment type="similarity">
    <text evidence="6">Belongs to the pseudouridine-5'-phosphate glycosidase family.</text>
</comment>
<keyword evidence="1 6" id="KW-0479">Metal-binding</keyword>
<dbReference type="EC" id="4.2.1.70" evidence="6"/>
<accession>A0ABT3BQV1</accession>
<evidence type="ECO:0000256" key="1">
    <source>
        <dbReference type="ARBA" id="ARBA00022723"/>
    </source>
</evidence>
<protein>
    <recommendedName>
        <fullName evidence="6">Pseudouridine-5'-phosphate glycosidase</fullName>
        <shortName evidence="6">PsiMP glycosidase</shortName>
        <ecNumber evidence="6">4.2.1.70</ecNumber>
    </recommendedName>
</protein>
<comment type="catalytic activity">
    <reaction evidence="6">
        <text>D-ribose 5-phosphate + uracil = psi-UMP + H2O</text>
        <dbReference type="Rhea" id="RHEA:18337"/>
        <dbReference type="ChEBI" id="CHEBI:15377"/>
        <dbReference type="ChEBI" id="CHEBI:17568"/>
        <dbReference type="ChEBI" id="CHEBI:58380"/>
        <dbReference type="ChEBI" id="CHEBI:78346"/>
        <dbReference type="EC" id="4.2.1.70"/>
    </reaction>
</comment>
<evidence type="ECO:0000256" key="4">
    <source>
        <dbReference type="ARBA" id="ARBA00023239"/>
    </source>
</evidence>
<keyword evidence="8" id="KW-1185">Reference proteome</keyword>
<feature type="binding site" evidence="6">
    <location>
        <position position="84"/>
    </location>
    <ligand>
        <name>substrate</name>
    </ligand>
</feature>
<sequence length="303" mass="32725">MKIEILEEIKQALANNQPVVSLESTIISHGMPYPQNIEMAQTCESIVRQNNAVPATIAIINGVIKVGLSEVDLHYLATNKEVYKTSSRDLGYVIANKLTGATTVATTALISEKVGIKVFATGGIGGVHRNAQTTFDISNDLEVLSKTSVLVVCAGPKSILDLPLTLEYLETKGVEVLGYQTSKLPAFYCDTSDYDVTYQVNSVQEVAKVMKAKWALQNSGIILANPIPKTQSLDATYINQIIQDALLESQVKNIVGKDTTPFLLQAITNKTANKSLEANIALVYNNATVAAQIASAYADIFKK</sequence>
<comment type="cofactor">
    <cofactor evidence="6">
        <name>Mn(2+)</name>
        <dbReference type="ChEBI" id="CHEBI:29035"/>
    </cofactor>
    <text evidence="6">Binds 1 Mn(2+) ion per subunit.</text>
</comment>
<evidence type="ECO:0000256" key="3">
    <source>
        <dbReference type="ARBA" id="ARBA00023211"/>
    </source>
</evidence>
<dbReference type="EMBL" id="JAOXHJ010000006">
    <property type="protein sequence ID" value="MCV3754263.1"/>
    <property type="molecule type" value="Genomic_DNA"/>
</dbReference>
<dbReference type="Gene3D" id="3.40.1790.10">
    <property type="entry name" value="Indigoidine synthase domain"/>
    <property type="match status" value="1"/>
</dbReference>
<keyword evidence="3 6" id="KW-0464">Manganese</keyword>
<evidence type="ECO:0000313" key="8">
    <source>
        <dbReference type="Proteomes" id="UP001207252"/>
    </source>
</evidence>
<feature type="binding site" evidence="6">
    <location>
        <begin position="138"/>
        <end position="140"/>
    </location>
    <ligand>
        <name>substrate</name>
    </ligand>
</feature>
<proteinExistence type="inferred from homology"/>
<organism evidence="7 8">
    <name type="scientific">Ureaplasma zalophigenitalium</name>
    <dbReference type="NCBI Taxonomy" id="907723"/>
    <lineage>
        <taxon>Bacteria</taxon>
        <taxon>Bacillati</taxon>
        <taxon>Mycoplasmatota</taxon>
        <taxon>Mycoplasmoidales</taxon>
        <taxon>Mycoplasmoidaceae</taxon>
        <taxon>Ureaplasma</taxon>
    </lineage>
</organism>
<dbReference type="SUPFAM" id="SSF110581">
    <property type="entry name" value="Indigoidine synthase A-like"/>
    <property type="match status" value="1"/>
</dbReference>
<keyword evidence="2 6" id="KW-0378">Hydrolase</keyword>
<evidence type="ECO:0000313" key="7">
    <source>
        <dbReference type="EMBL" id="MCV3754263.1"/>
    </source>
</evidence>
<comment type="function">
    <text evidence="6">Catalyzes the reversible cleavage of pseudouridine 5'-phosphate (PsiMP) to ribose 5-phosphate and uracil. Functions biologically in the cleavage direction, as part of a pseudouridine degradation pathway.</text>
</comment>
<keyword evidence="4 6" id="KW-0456">Lyase</keyword>
<dbReference type="PANTHER" id="PTHR42909">
    <property type="entry name" value="ZGC:136858"/>
    <property type="match status" value="1"/>
</dbReference>
<feature type="binding site" evidence="6">
    <location>
        <position position="104"/>
    </location>
    <ligand>
        <name>substrate</name>
    </ligand>
</feature>
<dbReference type="GO" id="GO:0016798">
    <property type="term" value="F:hydrolase activity, acting on glycosyl bonds"/>
    <property type="evidence" value="ECO:0007669"/>
    <property type="project" value="UniProtKB-KW"/>
</dbReference>
<dbReference type="HAMAP" id="MF_01876">
    <property type="entry name" value="PsiMP_glycosidase"/>
    <property type="match status" value="1"/>
</dbReference>
<evidence type="ECO:0000256" key="6">
    <source>
        <dbReference type="HAMAP-Rule" id="MF_01876"/>
    </source>
</evidence>
<dbReference type="Proteomes" id="UP001207252">
    <property type="component" value="Unassembled WGS sequence"/>
</dbReference>
<dbReference type="InterPro" id="IPR022830">
    <property type="entry name" value="Indigdn_synthA-like"/>
</dbReference>
<feature type="binding site" evidence="6">
    <location>
        <position position="136"/>
    </location>
    <ligand>
        <name>Mn(2+)</name>
        <dbReference type="ChEBI" id="CHEBI:29035"/>
    </ligand>
</feature>
<gene>
    <name evidence="6" type="primary">psuG</name>
    <name evidence="7" type="ORF">OF365_02645</name>
</gene>
<evidence type="ECO:0000256" key="5">
    <source>
        <dbReference type="ARBA" id="ARBA00023295"/>
    </source>
</evidence>
<name>A0ABT3BQV1_9BACT</name>
<comment type="caution">
    <text evidence="7">The sequence shown here is derived from an EMBL/GenBank/DDBJ whole genome shotgun (WGS) entry which is preliminary data.</text>
</comment>
<keyword evidence="5 6" id="KW-0326">Glycosidase</keyword>
<feature type="active site" description="Nucleophile" evidence="6">
    <location>
        <position position="157"/>
    </location>
</feature>
<dbReference type="Pfam" id="PF04227">
    <property type="entry name" value="Indigoidine_A"/>
    <property type="match status" value="1"/>
</dbReference>
<evidence type="ECO:0000256" key="2">
    <source>
        <dbReference type="ARBA" id="ARBA00022801"/>
    </source>
</evidence>
<reference evidence="7 8" key="1">
    <citation type="journal article" date="2020" name="Int. J. Syst. Evol. Microbiol.">
        <title>Ureaplasma miroungigenitalium sp. nov. isolated from northern elephant seals (Mirounga angustirostris) and Ureaplasma zalophigenitalium sp. nov. isolated from California sea lions (Zalophus californianus).</title>
        <authorList>
            <person name="Volokhov D.V."/>
            <person name="Gulland F.M."/>
            <person name="Gao Y."/>
            <person name="Chizhikov V.E."/>
        </authorList>
    </citation>
    <scope>NUCLEOTIDE SEQUENCE [LARGE SCALE GENOMIC DNA]</scope>
    <source>
        <strain evidence="7 8">CSL7644-GEN</strain>
    </source>
</reference>
<comment type="subunit">
    <text evidence="6">Homotrimer.</text>
</comment>
<dbReference type="PANTHER" id="PTHR42909:SF1">
    <property type="entry name" value="CARBOHYDRATE KINASE PFKB DOMAIN-CONTAINING PROTEIN"/>
    <property type="match status" value="1"/>
</dbReference>
<dbReference type="InterPro" id="IPR007342">
    <property type="entry name" value="PsuG"/>
</dbReference>